<accession>A0ABS6JKI0</accession>
<dbReference type="RefSeq" id="WP_217067000.1">
    <property type="nucleotide sequence ID" value="NZ_JAHQCS010000111.1"/>
</dbReference>
<sequence>MDNDLMTIEKELTKAEELVKVNNFDNCLQVIVTIYGLSISYLYKTYLGRLQEPEVLIDYLRDNKIKIYSCTFGKYIMFLRKTKFIDEVYEILNPDQKYKKNTLLDNLSEITTARNQVVHPESNGHQSAPKIDRQFVRVHLELLKLFLHDFRLIKKNDFKVVSKFETFNFQKIVGEVQLYESLNEVLNNEDIDLLDVTYLSEKIPQKTNKKPILMYWSKVNELIKAEKLTLRRVINFDSSDDKNMKLLWFLFNLFPKYKGYLNQKAFFSVFRTSNTITDSKPHQSINLINLIIMYNSKNPDIGHAWIFGSHPKIHSSNQEYLHLYGTNLSILRKIYNDFFNSGTIITEETIKQTLLERNSNLTGDNIREYIERISKLFPLVGIPEEDTDEIVKVYESIMKETSEEENIEFDW</sequence>
<evidence type="ECO:0000313" key="2">
    <source>
        <dbReference type="Proteomes" id="UP000784880"/>
    </source>
</evidence>
<dbReference type="Proteomes" id="UP000784880">
    <property type="component" value="Unassembled WGS sequence"/>
</dbReference>
<keyword evidence="2" id="KW-1185">Reference proteome</keyword>
<evidence type="ECO:0000313" key="1">
    <source>
        <dbReference type="EMBL" id="MBU9712823.1"/>
    </source>
</evidence>
<reference evidence="1 2" key="1">
    <citation type="submission" date="2021-06" db="EMBL/GenBank/DDBJ databases">
        <title>Bacillus sp. RD4P76, an endophyte from a halophyte.</title>
        <authorList>
            <person name="Sun J.-Q."/>
        </authorList>
    </citation>
    <scope>NUCLEOTIDE SEQUENCE [LARGE SCALE GENOMIC DNA]</scope>
    <source>
        <strain evidence="1 2">CGMCC 1.15917</strain>
    </source>
</reference>
<comment type="caution">
    <text evidence="1">The sequence shown here is derived from an EMBL/GenBank/DDBJ whole genome shotgun (WGS) entry which is preliminary data.</text>
</comment>
<gene>
    <name evidence="1" type="ORF">KS419_13920</name>
</gene>
<name>A0ABS6JKI0_9BACI</name>
<protein>
    <submittedName>
        <fullName evidence="1">Uncharacterized protein</fullName>
    </submittedName>
</protein>
<dbReference type="EMBL" id="JAHQCS010000111">
    <property type="protein sequence ID" value="MBU9712823.1"/>
    <property type="molecule type" value="Genomic_DNA"/>
</dbReference>
<proteinExistence type="predicted"/>
<organism evidence="1 2">
    <name type="scientific">Evansella tamaricis</name>
    <dbReference type="NCBI Taxonomy" id="2069301"/>
    <lineage>
        <taxon>Bacteria</taxon>
        <taxon>Bacillati</taxon>
        <taxon>Bacillota</taxon>
        <taxon>Bacilli</taxon>
        <taxon>Bacillales</taxon>
        <taxon>Bacillaceae</taxon>
        <taxon>Evansella</taxon>
    </lineage>
</organism>